<dbReference type="AlphaFoldDB" id="A0A1M6JL65"/>
<keyword evidence="3" id="KW-0813">Transport</keyword>
<dbReference type="SUPFAM" id="SSF48695">
    <property type="entry name" value="Multiheme cytochromes"/>
    <property type="match status" value="1"/>
</dbReference>
<evidence type="ECO:0000256" key="1">
    <source>
        <dbReference type="ARBA" id="ARBA00001926"/>
    </source>
</evidence>
<accession>A0A1M6JL65</accession>
<organism evidence="11 12">
    <name type="scientific">Tangfeifania diversioriginum</name>
    <dbReference type="NCBI Taxonomy" id="1168035"/>
    <lineage>
        <taxon>Bacteria</taxon>
        <taxon>Pseudomonadati</taxon>
        <taxon>Bacteroidota</taxon>
        <taxon>Bacteroidia</taxon>
        <taxon>Marinilabiliales</taxon>
        <taxon>Prolixibacteraceae</taxon>
        <taxon>Tangfeifania</taxon>
    </lineage>
</organism>
<sequence>MVAEENKLCIECHTSQSFTIHNDWTGMDETRLMNPFYILDTVRFVDGVHGAFQCIDCHSYEYETYPHNGELKLEPLMTCIDCHGGDDTYASYQFDRVEEEFEKSIHRELLGDQFTCSKCHDQHYYTPTARTSSSVKEIVEYSNNMCLSCHDNMIKYQLVSDKEKPQLVQIHDWLPNQELHFNRVRCIECHTVVQDSLMVSHNILPKEKATKNCVECHSSNSMLQASLYKYQNLRLRSGNAENDSVSSGEVYSGSFQFLSMNNIFSNQYYVIGASRIPLLNTIFVLIFVFTVAGIVTHAIFRFLKK</sequence>
<feature type="domain" description="Tetrahaem cytochrome" evidence="10">
    <location>
        <begin position="52"/>
        <end position="124"/>
    </location>
</feature>
<dbReference type="InterPro" id="IPR012286">
    <property type="entry name" value="Tetrahaem_cytochrome"/>
</dbReference>
<evidence type="ECO:0000313" key="12">
    <source>
        <dbReference type="Proteomes" id="UP000184050"/>
    </source>
</evidence>
<evidence type="ECO:0000256" key="7">
    <source>
        <dbReference type="ARBA" id="ARBA00022982"/>
    </source>
</evidence>
<feature type="transmembrane region" description="Helical" evidence="9">
    <location>
        <begin position="282"/>
        <end position="303"/>
    </location>
</feature>
<keyword evidence="4" id="KW-0349">Heme</keyword>
<keyword evidence="8" id="KW-0408">Iron</keyword>
<dbReference type="Proteomes" id="UP000184050">
    <property type="component" value="Unassembled WGS sequence"/>
</dbReference>
<comment type="cofactor">
    <cofactor evidence="1">
        <name>heme c</name>
        <dbReference type="ChEBI" id="CHEBI:61717"/>
    </cofactor>
</comment>
<keyword evidence="12" id="KW-1185">Reference proteome</keyword>
<dbReference type="PANTHER" id="PTHR35038:SF10">
    <property type="entry name" value="HIGH-MOLECULAR-WEIGHT CYTOCHROME C"/>
    <property type="match status" value="1"/>
</dbReference>
<dbReference type="EMBL" id="FQZE01000020">
    <property type="protein sequence ID" value="SHJ47426.1"/>
    <property type="molecule type" value="Genomic_DNA"/>
</dbReference>
<gene>
    <name evidence="11" type="ORF">SAMN05444280_12067</name>
</gene>
<protein>
    <submittedName>
        <fullName evidence="11">Cytochrome c3</fullName>
    </submittedName>
</protein>
<evidence type="ECO:0000259" key="10">
    <source>
        <dbReference type="Pfam" id="PF14537"/>
    </source>
</evidence>
<keyword evidence="9" id="KW-1133">Transmembrane helix</keyword>
<evidence type="ECO:0000256" key="4">
    <source>
        <dbReference type="ARBA" id="ARBA00022617"/>
    </source>
</evidence>
<comment type="subcellular location">
    <subcellularLocation>
        <location evidence="2">Cell envelope</location>
    </subcellularLocation>
</comment>
<dbReference type="Gene3D" id="1.10.780.10">
    <property type="entry name" value="Hydroxylamine Oxidoreductase, Chain A, domain 1"/>
    <property type="match status" value="1"/>
</dbReference>
<dbReference type="GO" id="GO:0046872">
    <property type="term" value="F:metal ion binding"/>
    <property type="evidence" value="ECO:0007669"/>
    <property type="project" value="UniProtKB-KW"/>
</dbReference>
<dbReference type="Gene3D" id="1.10.1130.10">
    <property type="entry name" value="Flavocytochrome C3, Chain A"/>
    <property type="match status" value="1"/>
</dbReference>
<keyword evidence="6" id="KW-0732">Signal</keyword>
<evidence type="ECO:0000256" key="3">
    <source>
        <dbReference type="ARBA" id="ARBA00022448"/>
    </source>
</evidence>
<dbReference type="Pfam" id="PF14537">
    <property type="entry name" value="Cytochrom_c3_2"/>
    <property type="match status" value="1"/>
</dbReference>
<keyword evidence="7" id="KW-0249">Electron transport</keyword>
<evidence type="ECO:0000256" key="6">
    <source>
        <dbReference type="ARBA" id="ARBA00022729"/>
    </source>
</evidence>
<evidence type="ECO:0000256" key="8">
    <source>
        <dbReference type="ARBA" id="ARBA00023004"/>
    </source>
</evidence>
<evidence type="ECO:0000256" key="5">
    <source>
        <dbReference type="ARBA" id="ARBA00022723"/>
    </source>
</evidence>
<evidence type="ECO:0000313" key="11">
    <source>
        <dbReference type="EMBL" id="SHJ47426.1"/>
    </source>
</evidence>
<keyword evidence="5" id="KW-0479">Metal-binding</keyword>
<dbReference type="STRING" id="1168035.SAMN05444280_12067"/>
<evidence type="ECO:0000256" key="2">
    <source>
        <dbReference type="ARBA" id="ARBA00004196"/>
    </source>
</evidence>
<dbReference type="InterPro" id="IPR036280">
    <property type="entry name" value="Multihaem_cyt_sf"/>
</dbReference>
<dbReference type="PANTHER" id="PTHR35038">
    <property type="entry name" value="DISSIMILATORY SULFITE REDUCTASE SIRA"/>
    <property type="match status" value="1"/>
</dbReference>
<reference evidence="11 12" key="1">
    <citation type="submission" date="2016-11" db="EMBL/GenBank/DDBJ databases">
        <authorList>
            <person name="Jaros S."/>
            <person name="Januszkiewicz K."/>
            <person name="Wedrychowicz H."/>
        </authorList>
    </citation>
    <scope>NUCLEOTIDE SEQUENCE [LARGE SCALE GENOMIC DNA]</scope>
    <source>
        <strain evidence="11 12">DSM 27063</strain>
    </source>
</reference>
<dbReference type="GO" id="GO:0030313">
    <property type="term" value="C:cell envelope"/>
    <property type="evidence" value="ECO:0007669"/>
    <property type="project" value="UniProtKB-SubCell"/>
</dbReference>
<name>A0A1M6JL65_9BACT</name>
<keyword evidence="9" id="KW-0812">Transmembrane</keyword>
<dbReference type="InterPro" id="IPR051829">
    <property type="entry name" value="Multiheme_Cytochr_ET"/>
</dbReference>
<keyword evidence="9" id="KW-0472">Membrane</keyword>
<evidence type="ECO:0000256" key="9">
    <source>
        <dbReference type="SAM" id="Phobius"/>
    </source>
</evidence>
<proteinExistence type="predicted"/>